<dbReference type="PROSITE" id="PS00560">
    <property type="entry name" value="CARBOXYPEPT_SER_HIS"/>
    <property type="match status" value="1"/>
</dbReference>
<dbReference type="Pfam" id="PF00450">
    <property type="entry name" value="Peptidase_S10"/>
    <property type="match status" value="6"/>
</dbReference>
<evidence type="ECO:0000313" key="4">
    <source>
        <dbReference type="Proteomes" id="UP000887575"/>
    </source>
</evidence>
<keyword evidence="2" id="KW-0645">Protease</keyword>
<keyword evidence="2" id="KW-0378">Hydrolase</keyword>
<feature type="compositionally biased region" description="Low complexity" evidence="3">
    <location>
        <begin position="2811"/>
        <end position="2862"/>
    </location>
</feature>
<proteinExistence type="inferred from homology"/>
<evidence type="ECO:0000256" key="1">
    <source>
        <dbReference type="ARBA" id="ARBA00009431"/>
    </source>
</evidence>
<feature type="region of interest" description="Disordered" evidence="3">
    <location>
        <begin position="2806"/>
        <end position="2870"/>
    </location>
</feature>
<evidence type="ECO:0000256" key="3">
    <source>
        <dbReference type="SAM" id="MobiDB-lite"/>
    </source>
</evidence>
<name>A0AAF3J545_9BILA</name>
<dbReference type="FunFam" id="3.40.50.1820:FF:000222">
    <property type="entry name" value="Carboxypeptidase"/>
    <property type="match status" value="3"/>
</dbReference>
<dbReference type="PANTHER" id="PTHR11802">
    <property type="entry name" value="SERINE PROTEASE FAMILY S10 SERINE CARBOXYPEPTIDASE"/>
    <property type="match status" value="1"/>
</dbReference>
<dbReference type="InterPro" id="IPR029058">
    <property type="entry name" value="AB_hydrolase_fold"/>
</dbReference>
<keyword evidence="4" id="KW-1185">Reference proteome</keyword>
<sequence length="2894" mass="328811">MALDYLDSIKQQQNSYEDFRLKGLIFIGIWNEVVQFNSLIDFAYAKGFTGKRDYQHLLDQCPACNQSRSSDCDYLNSPMQSCQETAKKLNADLIDLGIDKYNMYGDCYKISVNGDEVYPENVKNFRDSSDQLNGNECGVDDLIEEYLNRNDVFQALRVDLMKNNNQPFKICRNVSEYQADYSFKTNLPYILSHFIYRQNDMKILILNGDVDLVYNHIGVERFLNGINGVKITSNSEQWLFNFDSNAYKATTGGYVTKYENNLDFSTIKGAGHWIGLDRPMQSLQIMYNFMNDQNYSTDISKIDLKPAKILSKSAINLKTMTRTRTTSNKIEASTRKEQDLITSLPGATLSSKFAQYSGYLNGLGKHKLHYWFVSSISNPDSSPLLLWLNGGPGDSSMYGMFYENGPYLLNPDGKTLRENPVSWNKFVNILYIESPVGVGYSYSDDPNENATLSDDNSMEENYAALSDFVNNIFPEFQQRDLYVIGESHGGVYVPMLSSKIIDGVQRGELPVKFKGMATANGLIDYSHNINSMMHILYFHGLMPFSAYSNLLDTCCPVRSNEFECKFSEHIDWPTFPTPKYQNDSCFDTLVSLVLKYYLGSPNNGYQIYQDCYQQPVKPGVQNNTYPLSSNDPFLGYWCFMDDSLRTYMRQSELREALHIPKDLPDWQSTSIEDKYTKQRFTMRPYFDKAIEAKVKSLIYNGDTDLHCNHLGAEWFADEVATGNNLPVKQSRTEWYYQLDREYQKRMAGYQIKYGDYLDVITIKGAVLLMILRIISLLFGLFLISTCQETPRAAADRIRWLPGSTFVEDFTQYSGFLSANDTLNGVTAQFHYWLVMAKPSVQNAPLIVWLNGGPGCSSLSGLFVENGPYRPSQDGKQLNENVYAWNRFSNVLYLESPAGVGFNPQTSTTWDDAKVAQANYFALNDFFTVYPDAGKNGVFLSGEGYASVYVTTLGNVIADNISAGKNTINLQGILIGNGLLSIRKHYNAMIEFSYAKGMNFKEDFDNLTATCCGNDSSPMNCDYYSYDFQNSDCGKMAYAFYTKLQKPEVDPYNIYQECYQLAKNQASANEFYGLELAANYNSSDPFDGFPCFAEDAITNYLQRADVQSEIHVLADQQKPIQWRSCSTLTNYGQQQSGDISIALGRLVNSLIWRQNNLRLLLYNGDLDLSSNHVGAQWFVEALNQQALTNGGDWRFSLNDSLYVGSTGGYYKSFDRQITFATIKGAGHFVPLSRPAQILQLVRNFVTNSTIARDLSDVSLKASPLRSEYRPKDDEPTRRKTADQVHNLPGVTWDIDFRHFSGYLKGSPTHFYHYWFLESSQPTNTPVVLWLGGGPGSSGIQGQFYENGPFRVNREGHTMFENIFSWNKFANMLYLESPRGVGWSYQSNDDLDYSYTNNGTASDNLNAVIDFFENIFPEYKQNGFYISGESYAGVYIPMLADALIQAIQSGRTDINFKGIAVQSGFVSQVYNLNVAVHQLYLYGLQGKYEYDNFISRCCQGVKDPTTCDFYDQYLYAGADGYLYPKDGADPWCANETIRQTKQTWNPSSAVIDMYSLYLDCGLSPWTDKVPPVRADGFVDNTQMINLYSTDHLNGFPCWGGSAATVFMNQPGIREAMHIPDEVGKEWKHFNGTVGDLYDQSWPLELDAFIVRIVNSYYYKQNNMSLLFYNGDTDTVCSHWQTHWWLNRVAKTLGIKKLAPRDYWWYQKSAEFQPVMAGAIERFEKQIDFLTIKGAGHLGAADRPGPVAQVLYNFVNRKPYNASYPKDIKKKPLKQSFQSLQNCENGKFKGTAEERPKQEESVKAPPNNTDDLTSRAKSDLITSIPGLTFDINFRNFGGYLHPENIKTHHLFYWFMESQNDPKNDPVVLWLNGGPGCSSMVGLFEELGPYHMNPDQGKTLYENIYSWNKRASVLFMEAPVGVGFSYFEESAWNNTDETVAIDNAYAIKDFFQNVFPQYAQNAFYVTGESYVGVYGPTLTRQIIGLIESNQLQLNFKGMAIGNGILSEWLQSNSEIALQYSHGFTSQDEWNRLSEVCCSDLGNPLYCDYSNARSNSTCDRTYNEIENKFYDAIQDSYNIYLDCYTWQKTSQISQRARWRRRTAQQYKDSPEHTLIAFDAPTKPRKHFVYRQNTDRMSFDSTDPFNGYTCYNDDALTTYLNRKEVQDAIHATIYYQGAKWEECSDRHTSPYFKYYLLKEYFNMTNTFNAIMNSNWYTKNNMSILIYNGDVDTICQFLGDEWFIENLVELRNLTVLQDRDQWFFKDIYESSTGGFVKRWTSNLIQMTIKGSGHFVPMDRPGFALQMLMNFMNGVSDYSTPLTVDLTPAPLLPEYANEDEPIQNCSRKDQARIFVMPGADFDINFNQYSGYLDGSATHKLHYFLVEAEVNPSTAPLILWLNGGPGASSLDGLFELGGPYRVKPDGKSVTKNPYAWNKFANVLFLEAPVGVGYSYSTIVNETIEYNDNNTATENYAALKDFFTNVFPEYATRDFYISGESYAGVYLPTLAVKLIDGIASNDLNISFKGMAVGNGVLDKNLDLDSLIHLKYYSGIITYNDYINVINQCCPSGSNEFNCRFSDHVDWAQGFFPMAKNNSDPCYSVIRKLATQEYTSRNDRYNMYQDCYNVPVPSSTNVKGQILANLNSSDPYDAYYCYMDNAMYNYLNLDDVKAALNIPSVVKQWYNDDEAGDLILGVYLQLWDDQYQNFAKILSSGIKTMIYNGDVDTACNFLGAQWFAANLQTQQQLMVTTPRSDWYYQQDPSYQRRIAGSVVRYSMKFDVLTAKGAGHMVPMDRPMQALQMIYNWVNDQDYSIPFGSAPPDTTPTSSTPSNTDSPTMSNTDSPTTSKIDSPTTSKTGPPTTSKTRPPSTTMIATQPTVTGKSGQQISLVFALNAYFFVNLFL</sequence>
<organism evidence="4 5">
    <name type="scientific">Mesorhabditis belari</name>
    <dbReference type="NCBI Taxonomy" id="2138241"/>
    <lineage>
        <taxon>Eukaryota</taxon>
        <taxon>Metazoa</taxon>
        <taxon>Ecdysozoa</taxon>
        <taxon>Nematoda</taxon>
        <taxon>Chromadorea</taxon>
        <taxon>Rhabditida</taxon>
        <taxon>Rhabditina</taxon>
        <taxon>Rhabditomorpha</taxon>
        <taxon>Rhabditoidea</taxon>
        <taxon>Rhabditidae</taxon>
        <taxon>Mesorhabditinae</taxon>
        <taxon>Mesorhabditis</taxon>
    </lineage>
</organism>
<protein>
    <recommendedName>
        <fullName evidence="2">Carboxypeptidase</fullName>
        <ecNumber evidence="2">3.4.16.-</ecNumber>
    </recommendedName>
</protein>
<dbReference type="GO" id="GO:0006508">
    <property type="term" value="P:proteolysis"/>
    <property type="evidence" value="ECO:0007669"/>
    <property type="project" value="UniProtKB-KW"/>
</dbReference>
<keyword evidence="2" id="KW-0121">Carboxypeptidase</keyword>
<dbReference type="PROSITE" id="PS00131">
    <property type="entry name" value="CARBOXYPEPT_SER_SER"/>
    <property type="match status" value="2"/>
</dbReference>
<evidence type="ECO:0000313" key="5">
    <source>
        <dbReference type="WBParaSite" id="MBELARI_LOCUS16784"/>
    </source>
</evidence>
<accession>A0AAF3J545</accession>
<dbReference type="PANTHER" id="PTHR11802:SF480">
    <property type="entry name" value="CARBOXYPEPTIDASE"/>
    <property type="match status" value="1"/>
</dbReference>
<dbReference type="InterPro" id="IPR001563">
    <property type="entry name" value="Peptidase_S10"/>
</dbReference>
<comment type="similarity">
    <text evidence="1 2">Belongs to the peptidase S10 family.</text>
</comment>
<dbReference type="InterPro" id="IPR033124">
    <property type="entry name" value="Ser_caboxypep_his_AS"/>
</dbReference>
<dbReference type="SUPFAM" id="SSF53474">
    <property type="entry name" value="alpha/beta-Hydrolases"/>
    <property type="match status" value="6"/>
</dbReference>
<dbReference type="EC" id="3.4.16.-" evidence="2"/>
<feature type="region of interest" description="Disordered" evidence="3">
    <location>
        <begin position="1781"/>
        <end position="1811"/>
    </location>
</feature>
<dbReference type="Proteomes" id="UP000887575">
    <property type="component" value="Unassembled WGS sequence"/>
</dbReference>
<dbReference type="WBParaSite" id="MBELARI_LOCUS16784">
    <property type="protein sequence ID" value="MBELARI_LOCUS16784"/>
    <property type="gene ID" value="MBELARI_LOCUS16784"/>
</dbReference>
<evidence type="ECO:0000256" key="2">
    <source>
        <dbReference type="RuleBase" id="RU361156"/>
    </source>
</evidence>
<dbReference type="PRINTS" id="PR00724">
    <property type="entry name" value="CRBOXYPTASEC"/>
</dbReference>
<dbReference type="Gene3D" id="3.40.50.1820">
    <property type="entry name" value="alpha/beta hydrolase"/>
    <property type="match status" value="6"/>
</dbReference>
<dbReference type="InterPro" id="IPR018202">
    <property type="entry name" value="Ser_caboxypep_ser_AS"/>
</dbReference>
<reference evidence="5" key="1">
    <citation type="submission" date="2024-02" db="UniProtKB">
        <authorList>
            <consortium name="WormBaseParasite"/>
        </authorList>
    </citation>
    <scope>IDENTIFICATION</scope>
</reference>
<feature type="compositionally biased region" description="Basic and acidic residues" evidence="3">
    <location>
        <begin position="1783"/>
        <end position="1799"/>
    </location>
</feature>
<dbReference type="GO" id="GO:0004185">
    <property type="term" value="F:serine-type carboxypeptidase activity"/>
    <property type="evidence" value="ECO:0007669"/>
    <property type="project" value="UniProtKB-UniRule"/>
</dbReference>
<dbReference type="Gene3D" id="3.40.50.12670">
    <property type="match status" value="1"/>
</dbReference>